<dbReference type="HAMAP" id="MF_00014">
    <property type="entry name" value="Ribosome_mat_RimM"/>
    <property type="match status" value="1"/>
</dbReference>
<comment type="caution">
    <text evidence="8">The sequence shown here is derived from an EMBL/GenBank/DDBJ whole genome shotgun (WGS) entry which is preliminary data.</text>
</comment>
<dbReference type="EMBL" id="NEVK01000003">
    <property type="protein sequence ID" value="OZI25062.1"/>
    <property type="molecule type" value="Genomic_DNA"/>
</dbReference>
<dbReference type="InterPro" id="IPR009000">
    <property type="entry name" value="Transl_B-barrel_sf"/>
</dbReference>
<protein>
    <recommendedName>
        <fullName evidence="5">Ribosome maturation factor RimM</fullName>
    </recommendedName>
</protein>
<gene>
    <name evidence="5" type="primary">rimM</name>
    <name evidence="8" type="ORF">CAL19_06195</name>
</gene>
<dbReference type="InterPro" id="IPR011033">
    <property type="entry name" value="PRC_barrel-like_sf"/>
</dbReference>
<dbReference type="Pfam" id="PF24986">
    <property type="entry name" value="PRC_RimM"/>
    <property type="match status" value="1"/>
</dbReference>
<feature type="domain" description="RimM N-terminal" evidence="6">
    <location>
        <begin position="17"/>
        <end position="107"/>
    </location>
</feature>
<evidence type="ECO:0000259" key="6">
    <source>
        <dbReference type="Pfam" id="PF01782"/>
    </source>
</evidence>
<comment type="subcellular location">
    <subcellularLocation>
        <location evidence="5">Cytoplasm</location>
    </subcellularLocation>
</comment>
<keyword evidence="3 5" id="KW-0698">rRNA processing</keyword>
<dbReference type="Gene3D" id="2.40.30.60">
    <property type="entry name" value="RimM"/>
    <property type="match status" value="1"/>
</dbReference>
<dbReference type="InterPro" id="IPR002676">
    <property type="entry name" value="RimM_N"/>
</dbReference>
<evidence type="ECO:0000256" key="1">
    <source>
        <dbReference type="ARBA" id="ARBA00022490"/>
    </source>
</evidence>
<dbReference type="RefSeq" id="WP_094796275.1">
    <property type="nucleotide sequence ID" value="NZ_NEVK01000003.1"/>
</dbReference>
<dbReference type="SUPFAM" id="SSF50447">
    <property type="entry name" value="Translation proteins"/>
    <property type="match status" value="1"/>
</dbReference>
<dbReference type="AlphaFoldDB" id="A0A261RK67"/>
<evidence type="ECO:0000256" key="4">
    <source>
        <dbReference type="ARBA" id="ARBA00023186"/>
    </source>
</evidence>
<dbReference type="Proteomes" id="UP000216947">
    <property type="component" value="Unassembled WGS sequence"/>
</dbReference>
<keyword evidence="1 5" id="KW-0963">Cytoplasm</keyword>
<dbReference type="GO" id="GO:0006364">
    <property type="term" value="P:rRNA processing"/>
    <property type="evidence" value="ECO:0007669"/>
    <property type="project" value="UniProtKB-UniRule"/>
</dbReference>
<dbReference type="InterPro" id="IPR011961">
    <property type="entry name" value="RimM"/>
</dbReference>
<dbReference type="PANTHER" id="PTHR33692:SF1">
    <property type="entry name" value="RIBOSOME MATURATION FACTOR RIMM"/>
    <property type="match status" value="1"/>
</dbReference>
<proteinExistence type="inferred from homology"/>
<dbReference type="Pfam" id="PF01782">
    <property type="entry name" value="RimM"/>
    <property type="match status" value="1"/>
</dbReference>
<evidence type="ECO:0000313" key="9">
    <source>
        <dbReference type="Proteomes" id="UP000216947"/>
    </source>
</evidence>
<reference evidence="9" key="1">
    <citation type="submission" date="2017-05" db="EMBL/GenBank/DDBJ databases">
        <title>Complete and WGS of Bordetella genogroups.</title>
        <authorList>
            <person name="Spilker T."/>
            <person name="Lipuma J."/>
        </authorList>
    </citation>
    <scope>NUCLEOTIDE SEQUENCE [LARGE SCALE GENOMIC DNA]</scope>
    <source>
        <strain evidence="9">AU18089</strain>
    </source>
</reference>
<dbReference type="PANTHER" id="PTHR33692">
    <property type="entry name" value="RIBOSOME MATURATION FACTOR RIMM"/>
    <property type="match status" value="1"/>
</dbReference>
<dbReference type="GO" id="GO:0005737">
    <property type="term" value="C:cytoplasm"/>
    <property type="evidence" value="ECO:0007669"/>
    <property type="project" value="UniProtKB-SubCell"/>
</dbReference>
<organism evidence="8 9">
    <name type="scientific">Bordetella genomosp. 7</name>
    <dbReference type="NCBI Taxonomy" id="1416805"/>
    <lineage>
        <taxon>Bacteria</taxon>
        <taxon>Pseudomonadati</taxon>
        <taxon>Pseudomonadota</taxon>
        <taxon>Betaproteobacteria</taxon>
        <taxon>Burkholderiales</taxon>
        <taxon>Alcaligenaceae</taxon>
        <taxon>Bordetella</taxon>
    </lineage>
</organism>
<keyword evidence="2 5" id="KW-0690">Ribosome biogenesis</keyword>
<dbReference type="GO" id="GO:0043022">
    <property type="term" value="F:ribosome binding"/>
    <property type="evidence" value="ECO:0007669"/>
    <property type="project" value="InterPro"/>
</dbReference>
<comment type="subunit">
    <text evidence="5">Binds ribosomal protein uS19.</text>
</comment>
<comment type="similarity">
    <text evidence="5">Belongs to the RimM family.</text>
</comment>
<dbReference type="SUPFAM" id="SSF50346">
    <property type="entry name" value="PRC-barrel domain"/>
    <property type="match status" value="1"/>
</dbReference>
<evidence type="ECO:0000256" key="2">
    <source>
        <dbReference type="ARBA" id="ARBA00022517"/>
    </source>
</evidence>
<keyword evidence="9" id="KW-1185">Reference proteome</keyword>
<sequence>MPDTATSSAVPGDLVELGRIVGAYGIKGWVKVQPHSAQSDVLLRSSTWWLTRLAPESARGVVASAPAAYKVEQARAHGATVVAQLQGIADRDQAESLRGYAVKVSRSLFPAAGEDEYYWVDLIGCAFYTNAEGEPARVGTVEEVFDNGAHAILRVLLQRAPAPGGEPEPRLDAKGRPLEMLVPFVGAHILSVDLATRRIDSNWPTEF</sequence>
<evidence type="ECO:0000256" key="5">
    <source>
        <dbReference type="HAMAP-Rule" id="MF_00014"/>
    </source>
</evidence>
<comment type="domain">
    <text evidence="5">The PRC barrel domain binds ribosomal protein uS19.</text>
</comment>
<accession>A0A261RK67</accession>
<evidence type="ECO:0000256" key="3">
    <source>
        <dbReference type="ARBA" id="ARBA00022552"/>
    </source>
</evidence>
<dbReference type="InterPro" id="IPR056792">
    <property type="entry name" value="PRC_RimM"/>
</dbReference>
<dbReference type="GO" id="GO:0042274">
    <property type="term" value="P:ribosomal small subunit biogenesis"/>
    <property type="evidence" value="ECO:0007669"/>
    <property type="project" value="UniProtKB-UniRule"/>
</dbReference>
<name>A0A261RK67_9BORD</name>
<dbReference type="Gene3D" id="2.30.30.240">
    <property type="entry name" value="PRC-barrel domain"/>
    <property type="match status" value="1"/>
</dbReference>
<evidence type="ECO:0000313" key="8">
    <source>
        <dbReference type="EMBL" id="OZI25062.1"/>
    </source>
</evidence>
<dbReference type="InterPro" id="IPR036976">
    <property type="entry name" value="RimM_N_sf"/>
</dbReference>
<evidence type="ECO:0000259" key="7">
    <source>
        <dbReference type="Pfam" id="PF24986"/>
    </source>
</evidence>
<comment type="function">
    <text evidence="5">An accessory protein needed during the final step in the assembly of 30S ribosomal subunit, possibly for assembly of the head region. Essential for efficient processing of 16S rRNA. May be needed both before and after RbfA during the maturation of 16S rRNA. It has affinity for free ribosomal 30S subunits but not for 70S ribosomes.</text>
</comment>
<feature type="domain" description="Ribosome maturation factor RimM PRC barrel" evidence="7">
    <location>
        <begin position="119"/>
        <end position="206"/>
    </location>
</feature>
<dbReference type="NCBIfam" id="TIGR02273">
    <property type="entry name" value="16S_RimM"/>
    <property type="match status" value="1"/>
</dbReference>
<dbReference type="GO" id="GO:0005840">
    <property type="term" value="C:ribosome"/>
    <property type="evidence" value="ECO:0007669"/>
    <property type="project" value="InterPro"/>
</dbReference>
<keyword evidence="4 5" id="KW-0143">Chaperone</keyword>